<dbReference type="EMBL" id="PYMJ01000002">
    <property type="protein sequence ID" value="PSU50901.1"/>
    <property type="molecule type" value="Genomic_DNA"/>
</dbReference>
<name>A0A2T3JPB7_9GAMM</name>
<sequence>MNQTEKRLKWPKPQKDNAIHIAKQQLNWLLSGLSLDNPRAHRPLYYLEV</sequence>
<keyword evidence="2" id="KW-1185">Reference proteome</keyword>
<dbReference type="Proteomes" id="UP000240987">
    <property type="component" value="Unassembled WGS sequence"/>
</dbReference>
<dbReference type="OrthoDB" id="4956084at2"/>
<dbReference type="RefSeq" id="WP_107241302.1">
    <property type="nucleotide sequence ID" value="NZ_PYMJ01000002.1"/>
</dbReference>
<accession>A0A2T3JPB7</accession>
<proteinExistence type="predicted"/>
<protein>
    <submittedName>
        <fullName evidence="1">Uncharacterized protein</fullName>
    </submittedName>
</protein>
<comment type="caution">
    <text evidence="1">The sequence shown here is derived from an EMBL/GenBank/DDBJ whole genome shotgun (WGS) entry which is preliminary data.</text>
</comment>
<evidence type="ECO:0000313" key="1">
    <source>
        <dbReference type="EMBL" id="PSU50901.1"/>
    </source>
</evidence>
<organism evidence="1 2">
    <name type="scientific">Photobacterium frigidiphilum</name>
    <dbReference type="NCBI Taxonomy" id="264736"/>
    <lineage>
        <taxon>Bacteria</taxon>
        <taxon>Pseudomonadati</taxon>
        <taxon>Pseudomonadota</taxon>
        <taxon>Gammaproteobacteria</taxon>
        <taxon>Vibrionales</taxon>
        <taxon>Vibrionaceae</taxon>
        <taxon>Photobacterium</taxon>
    </lineage>
</organism>
<reference evidence="1 2" key="1">
    <citation type="submission" date="2018-01" db="EMBL/GenBank/DDBJ databases">
        <title>Whole genome sequencing of Histamine producing bacteria.</title>
        <authorList>
            <person name="Butler K."/>
        </authorList>
    </citation>
    <scope>NUCLEOTIDE SEQUENCE [LARGE SCALE GENOMIC DNA]</scope>
    <source>
        <strain evidence="1 2">JCM 12947</strain>
    </source>
</reference>
<gene>
    <name evidence="1" type="ORF">C9J12_02735</name>
</gene>
<dbReference type="AlphaFoldDB" id="A0A2T3JPB7"/>
<evidence type="ECO:0000313" key="2">
    <source>
        <dbReference type="Proteomes" id="UP000240987"/>
    </source>
</evidence>